<reference evidence="1 2" key="1">
    <citation type="submission" date="2020-09" db="EMBL/GenBank/DDBJ databases">
        <title>Characterization of Paenibacillus peoriae strain ZF390 with broad-spectrum antimicrobial activity as a potential biocontrol agent.</title>
        <authorList>
            <person name="Li L."/>
            <person name="Zhao Y."/>
            <person name="Li B."/>
            <person name="Xie X."/>
        </authorList>
    </citation>
    <scope>NUCLEOTIDE SEQUENCE [LARGE SCALE GENOMIC DNA]</scope>
    <source>
        <strain evidence="1 2">ZF390</strain>
    </source>
</reference>
<accession>A0A7H0Y208</accession>
<evidence type="ECO:0000313" key="1">
    <source>
        <dbReference type="EMBL" id="QNR65116.1"/>
    </source>
</evidence>
<protein>
    <submittedName>
        <fullName evidence="1">Uncharacterized protein</fullName>
    </submittedName>
</protein>
<proteinExistence type="predicted"/>
<name>A0A7H0Y208_9BACL</name>
<evidence type="ECO:0000313" key="2">
    <source>
        <dbReference type="Proteomes" id="UP000516384"/>
    </source>
</evidence>
<sequence length="132" mass="15401">MMSAYKHNRGGSEILSNNKLIEQIRLCIIGDYHQKLFSDFPNGHGEIEYHVRGGQLQRNIQIRKLSLLEDDVKDVAFSRKGLEILLKKTEERLTKWKPLDYATIRLKIYLDGSGDIKDITISVQVEQHFKRF</sequence>
<gene>
    <name evidence="1" type="ORF">IAQ67_14430</name>
</gene>
<dbReference type="AlphaFoldDB" id="A0A7H0Y208"/>
<dbReference type="EMBL" id="CP061172">
    <property type="protein sequence ID" value="QNR65116.1"/>
    <property type="molecule type" value="Genomic_DNA"/>
</dbReference>
<organism evidence="1 2">
    <name type="scientific">Paenibacillus peoriae</name>
    <dbReference type="NCBI Taxonomy" id="59893"/>
    <lineage>
        <taxon>Bacteria</taxon>
        <taxon>Bacillati</taxon>
        <taxon>Bacillota</taxon>
        <taxon>Bacilli</taxon>
        <taxon>Bacillales</taxon>
        <taxon>Paenibacillaceae</taxon>
        <taxon>Paenibacillus</taxon>
    </lineage>
</organism>
<dbReference type="Proteomes" id="UP000516384">
    <property type="component" value="Chromosome"/>
</dbReference>